<dbReference type="InterPro" id="IPR051283">
    <property type="entry name" value="Sec_Metabolite_Acyltrans"/>
</dbReference>
<evidence type="ECO:0000313" key="5">
    <source>
        <dbReference type="Proteomes" id="UP000799437"/>
    </source>
</evidence>
<dbReference type="PANTHER" id="PTHR31896:SF64">
    <property type="entry name" value="TRICHOTHECENE 3-O-ACETYLTRANSFERASE"/>
    <property type="match status" value="1"/>
</dbReference>
<dbReference type="InterPro" id="IPR023213">
    <property type="entry name" value="CAT-like_dom_sf"/>
</dbReference>
<dbReference type="InterPro" id="IPR054710">
    <property type="entry name" value="Tri101-like_N"/>
</dbReference>
<dbReference type="Proteomes" id="UP000799437">
    <property type="component" value="Unassembled WGS sequence"/>
</dbReference>
<keyword evidence="5" id="KW-1185">Reference proteome</keyword>
<dbReference type="GeneID" id="54488645"/>
<evidence type="ECO:0000256" key="2">
    <source>
        <dbReference type="SAM" id="MobiDB-lite"/>
    </source>
</evidence>
<sequence>MQVVTPSRIGEELSPNANSWPHKPMKYLDLDALAQHKRINKLYTNLTFCFPLSDTSVHTQLSIQEALRRALTRRLCPAFPWLAGYVCDAGERPGEGQGRFAIKYDSYVPDQPLGSHLVDPHPRFISFPDWKELKRVQFCLPTAGLDERRFARFETFDESAGNVLGFAVVFVHGGLLLTVSAHHGSMDMAGLAWAMRMLGKALRNEKYSEEDLRVGNMSRKGLLEGFKENDESIEDSNVKDEGVTERTRPTETKTKVNDETKQTRLCWASFSFSASSLCMLKESASHDGVPSDRFISTDDVLSAFIWQAITRARTTRFTAHPSSLTTMLSRNIDMRRSFGVPLAYPGLLVTSTTTLLTFDKLFSAPLGAIAYILREALDPETLRRETRAQVDYIKAHNAPARKVGEITGLDVRLSSWAKEDCCEVDFGPEIGRPVAVRKLLLEAGAREGLVYFLPRGRDGEIVVDVCLTVGDMERMRMDREVERIAVMVGGMGVCGDT</sequence>
<dbReference type="Pfam" id="PF22664">
    <property type="entry name" value="TRI-like_N"/>
    <property type="match status" value="1"/>
</dbReference>
<evidence type="ECO:0000259" key="3">
    <source>
        <dbReference type="Pfam" id="PF22664"/>
    </source>
</evidence>
<accession>A0A6A6VWH2</accession>
<dbReference type="GO" id="GO:0016740">
    <property type="term" value="F:transferase activity"/>
    <property type="evidence" value="ECO:0007669"/>
    <property type="project" value="UniProtKB-KW"/>
</dbReference>
<evidence type="ECO:0000313" key="4">
    <source>
        <dbReference type="EMBL" id="KAF2753990.1"/>
    </source>
</evidence>
<dbReference type="Gene3D" id="3.30.559.10">
    <property type="entry name" value="Chloramphenicol acetyltransferase-like domain"/>
    <property type="match status" value="2"/>
</dbReference>
<dbReference type="OrthoDB" id="1862401at2759"/>
<gene>
    <name evidence="4" type="ORF">EJ05DRAFT_504593</name>
</gene>
<dbReference type="PANTHER" id="PTHR31896">
    <property type="entry name" value="FAMILY REGULATORY PROTEIN, PUTATIVE (AFU_ORTHOLOGUE AFUA_3G14730)-RELATED"/>
    <property type="match status" value="1"/>
</dbReference>
<dbReference type="AlphaFoldDB" id="A0A6A6VWH2"/>
<reference evidence="4" key="1">
    <citation type="journal article" date="2020" name="Stud. Mycol.">
        <title>101 Dothideomycetes genomes: a test case for predicting lifestyles and emergence of pathogens.</title>
        <authorList>
            <person name="Haridas S."/>
            <person name="Albert R."/>
            <person name="Binder M."/>
            <person name="Bloem J."/>
            <person name="Labutti K."/>
            <person name="Salamov A."/>
            <person name="Andreopoulos B."/>
            <person name="Baker S."/>
            <person name="Barry K."/>
            <person name="Bills G."/>
            <person name="Bluhm B."/>
            <person name="Cannon C."/>
            <person name="Castanera R."/>
            <person name="Culley D."/>
            <person name="Daum C."/>
            <person name="Ezra D."/>
            <person name="Gonzalez J."/>
            <person name="Henrissat B."/>
            <person name="Kuo A."/>
            <person name="Liang C."/>
            <person name="Lipzen A."/>
            <person name="Lutzoni F."/>
            <person name="Magnuson J."/>
            <person name="Mondo S."/>
            <person name="Nolan M."/>
            <person name="Ohm R."/>
            <person name="Pangilinan J."/>
            <person name="Park H.-J."/>
            <person name="Ramirez L."/>
            <person name="Alfaro M."/>
            <person name="Sun H."/>
            <person name="Tritt A."/>
            <person name="Yoshinaga Y."/>
            <person name="Zwiers L.-H."/>
            <person name="Turgeon B."/>
            <person name="Goodwin S."/>
            <person name="Spatafora J."/>
            <person name="Crous P."/>
            <person name="Grigoriev I."/>
        </authorList>
    </citation>
    <scope>NUCLEOTIDE SEQUENCE</scope>
    <source>
        <strain evidence="4">CBS 121739</strain>
    </source>
</reference>
<feature type="domain" description="Trichothecene 3-O-acetyltransferase-like N-terminal" evidence="3">
    <location>
        <begin position="42"/>
        <end position="201"/>
    </location>
</feature>
<organism evidence="4 5">
    <name type="scientific">Pseudovirgaria hyperparasitica</name>
    <dbReference type="NCBI Taxonomy" id="470096"/>
    <lineage>
        <taxon>Eukaryota</taxon>
        <taxon>Fungi</taxon>
        <taxon>Dikarya</taxon>
        <taxon>Ascomycota</taxon>
        <taxon>Pezizomycotina</taxon>
        <taxon>Dothideomycetes</taxon>
        <taxon>Dothideomycetes incertae sedis</taxon>
        <taxon>Acrospermales</taxon>
        <taxon>Acrospermaceae</taxon>
        <taxon>Pseudovirgaria</taxon>
    </lineage>
</organism>
<keyword evidence="1" id="KW-0808">Transferase</keyword>
<evidence type="ECO:0000256" key="1">
    <source>
        <dbReference type="ARBA" id="ARBA00022679"/>
    </source>
</evidence>
<proteinExistence type="predicted"/>
<feature type="region of interest" description="Disordered" evidence="2">
    <location>
        <begin position="231"/>
        <end position="256"/>
    </location>
</feature>
<name>A0A6A6VWH2_9PEZI</name>
<protein>
    <recommendedName>
        <fullName evidence="3">Trichothecene 3-O-acetyltransferase-like N-terminal domain-containing protein</fullName>
    </recommendedName>
</protein>
<dbReference type="EMBL" id="ML996582">
    <property type="protein sequence ID" value="KAF2753990.1"/>
    <property type="molecule type" value="Genomic_DNA"/>
</dbReference>
<dbReference type="RefSeq" id="XP_033596441.1">
    <property type="nucleotide sequence ID" value="XM_033747591.1"/>
</dbReference>